<evidence type="ECO:0000256" key="1">
    <source>
        <dbReference type="ARBA" id="ARBA00007172"/>
    </source>
</evidence>
<keyword evidence="7" id="KW-0807">Transducer</keyword>
<dbReference type="PANTHER" id="PTHR10218:SF233">
    <property type="entry name" value="GUANINE NUCLEOTIDE-BINDING PROTEIN G(OLF) SUBUNIT ALPHA"/>
    <property type="match status" value="1"/>
</dbReference>
<evidence type="ECO:0000313" key="11">
    <source>
        <dbReference type="EMBL" id="KAI1888975.1"/>
    </source>
</evidence>
<dbReference type="Gene3D" id="3.40.50.300">
    <property type="entry name" value="P-loop containing nucleotide triphosphate hydrolases"/>
    <property type="match status" value="1"/>
</dbReference>
<dbReference type="AlphaFoldDB" id="A0A8T3D2D0"/>
<dbReference type="Proteomes" id="UP000829720">
    <property type="component" value="Unassembled WGS sequence"/>
</dbReference>
<feature type="region of interest" description="Disordered" evidence="10">
    <location>
        <begin position="11"/>
        <end position="36"/>
    </location>
</feature>
<evidence type="ECO:0000256" key="9">
    <source>
        <dbReference type="PIRSR" id="PIRSR601019-2"/>
    </source>
</evidence>
<evidence type="ECO:0008006" key="13">
    <source>
        <dbReference type="Google" id="ProtNLM"/>
    </source>
</evidence>
<evidence type="ECO:0000256" key="6">
    <source>
        <dbReference type="ARBA" id="ARBA00023139"/>
    </source>
</evidence>
<feature type="binding site" evidence="8">
    <location>
        <begin position="373"/>
        <end position="376"/>
    </location>
    <ligand>
        <name>GTP</name>
        <dbReference type="ChEBI" id="CHEBI:37565"/>
    </ligand>
</feature>
<feature type="binding site" evidence="8">
    <location>
        <begin position="279"/>
        <end position="285"/>
    </location>
    <ligand>
        <name>GTP</name>
        <dbReference type="ChEBI" id="CHEBI:37565"/>
    </ligand>
</feature>
<dbReference type="GO" id="GO:0003924">
    <property type="term" value="F:GTPase activity"/>
    <property type="evidence" value="ECO:0007669"/>
    <property type="project" value="InterPro"/>
</dbReference>
<keyword evidence="12" id="KW-1185">Reference proteome</keyword>
<dbReference type="FunFam" id="1.10.400.10:FF:000003">
    <property type="entry name" value="Guanine nucleotide-binding protein G(S) subunit alpha"/>
    <property type="match status" value="1"/>
</dbReference>
<dbReference type="InterPro" id="IPR000367">
    <property type="entry name" value="Gprotein_alpha_S"/>
</dbReference>
<evidence type="ECO:0000256" key="10">
    <source>
        <dbReference type="SAM" id="MobiDB-lite"/>
    </source>
</evidence>
<dbReference type="PANTHER" id="PTHR10218">
    <property type="entry name" value="GTP-BINDING PROTEIN ALPHA SUBUNIT"/>
    <property type="match status" value="1"/>
</dbReference>
<dbReference type="InterPro" id="IPR011025">
    <property type="entry name" value="GproteinA_insert"/>
</dbReference>
<dbReference type="InterPro" id="IPR001019">
    <property type="entry name" value="Gprotein_alpha_su"/>
</dbReference>
<dbReference type="GO" id="GO:0005737">
    <property type="term" value="C:cytoplasm"/>
    <property type="evidence" value="ECO:0007669"/>
    <property type="project" value="TreeGrafter"/>
</dbReference>
<dbReference type="GO" id="GO:0007191">
    <property type="term" value="P:adenylate cyclase-activating dopamine receptor signaling pathway"/>
    <property type="evidence" value="ECO:0007669"/>
    <property type="project" value="TreeGrafter"/>
</dbReference>
<keyword evidence="6" id="KW-0564">Palmitate</keyword>
<dbReference type="PROSITE" id="PS51882">
    <property type="entry name" value="G_ALPHA"/>
    <property type="match status" value="1"/>
</dbReference>
<dbReference type="EMBL" id="JAERUA010000016">
    <property type="protein sequence ID" value="KAI1888975.1"/>
    <property type="molecule type" value="Genomic_DNA"/>
</dbReference>
<dbReference type="GO" id="GO:0001664">
    <property type="term" value="F:G protein-coupled receptor binding"/>
    <property type="evidence" value="ECO:0007669"/>
    <property type="project" value="TreeGrafter"/>
</dbReference>
<reference evidence="11" key="1">
    <citation type="submission" date="2021-01" db="EMBL/GenBank/DDBJ databases">
        <authorList>
            <person name="Zahm M."/>
            <person name="Roques C."/>
            <person name="Cabau C."/>
            <person name="Klopp C."/>
            <person name="Donnadieu C."/>
            <person name="Jouanno E."/>
            <person name="Lampietro C."/>
            <person name="Louis A."/>
            <person name="Herpin A."/>
            <person name="Echchiki A."/>
            <person name="Berthelot C."/>
            <person name="Parey E."/>
            <person name="Roest-Crollius H."/>
            <person name="Braasch I."/>
            <person name="Postlethwait J."/>
            <person name="Bobe J."/>
            <person name="Montfort J."/>
            <person name="Bouchez O."/>
            <person name="Begum T."/>
            <person name="Mejri S."/>
            <person name="Adams A."/>
            <person name="Chen W.-J."/>
            <person name="Guiguen Y."/>
        </authorList>
    </citation>
    <scope>NUCLEOTIDE SEQUENCE</scope>
    <source>
        <tissue evidence="11">Blood</tissue>
    </source>
</reference>
<feature type="binding site" evidence="9">
    <location>
        <position position="153"/>
    </location>
    <ligand>
        <name>Mg(2+)</name>
        <dbReference type="ChEBI" id="CHEBI:18420"/>
    </ligand>
</feature>
<dbReference type="FunFam" id="3.40.50.300:FF:006178">
    <property type="entry name" value="Guanine nucleotide-binding protein G(s) subunit alpha isoforms short"/>
    <property type="match status" value="1"/>
</dbReference>
<evidence type="ECO:0000256" key="3">
    <source>
        <dbReference type="ARBA" id="ARBA00022741"/>
    </source>
</evidence>
<comment type="similarity">
    <text evidence="1">Belongs to the G-alpha family. G(s) subfamily.</text>
</comment>
<feature type="binding site" evidence="8">
    <location>
        <begin position="304"/>
        <end position="308"/>
    </location>
    <ligand>
        <name>GTP</name>
        <dbReference type="ChEBI" id="CHEBI:37565"/>
    </ligand>
</feature>
<name>A0A8T3D2D0_9TELE</name>
<dbReference type="FunFam" id="3.40.50.300:FF:000720">
    <property type="entry name" value="Guanine nucleotide-binding protein G(k) subunit alpha"/>
    <property type="match status" value="1"/>
</dbReference>
<evidence type="ECO:0000256" key="8">
    <source>
        <dbReference type="PIRSR" id="PIRSR601019-1"/>
    </source>
</evidence>
<keyword evidence="6" id="KW-0449">Lipoprotein</keyword>
<dbReference type="GO" id="GO:0007606">
    <property type="term" value="P:sensory perception of chemical stimulus"/>
    <property type="evidence" value="ECO:0007669"/>
    <property type="project" value="TreeGrafter"/>
</dbReference>
<protein>
    <recommendedName>
        <fullName evidence="13">Guanine nucleotide-binding protein G(Olf) subunit alpha</fullName>
    </recommendedName>
</protein>
<evidence type="ECO:0000256" key="5">
    <source>
        <dbReference type="ARBA" id="ARBA00023134"/>
    </source>
</evidence>
<organism evidence="11 12">
    <name type="scientific">Albula goreensis</name>
    <dbReference type="NCBI Taxonomy" id="1534307"/>
    <lineage>
        <taxon>Eukaryota</taxon>
        <taxon>Metazoa</taxon>
        <taxon>Chordata</taxon>
        <taxon>Craniata</taxon>
        <taxon>Vertebrata</taxon>
        <taxon>Euteleostomi</taxon>
        <taxon>Actinopterygii</taxon>
        <taxon>Neopterygii</taxon>
        <taxon>Teleostei</taxon>
        <taxon>Albuliformes</taxon>
        <taxon>Albulidae</taxon>
        <taxon>Albula</taxon>
    </lineage>
</organism>
<comment type="caution">
    <text evidence="11">The sequence shown here is derived from an EMBL/GenBank/DDBJ whole genome shotgun (WGS) entry which is preliminary data.</text>
</comment>
<accession>A0A8T3D2D0</accession>
<dbReference type="PRINTS" id="PR00443">
    <property type="entry name" value="GPROTEINAS"/>
</dbReference>
<dbReference type="Gene3D" id="1.10.400.10">
    <property type="entry name" value="GI Alpha 1, domain 2-like"/>
    <property type="match status" value="1"/>
</dbReference>
<dbReference type="GO" id="GO:0031683">
    <property type="term" value="F:G-protein beta/gamma-subunit complex binding"/>
    <property type="evidence" value="ECO:0007669"/>
    <property type="project" value="InterPro"/>
</dbReference>
<keyword evidence="5 8" id="KW-0342">GTP-binding</keyword>
<evidence type="ECO:0000256" key="2">
    <source>
        <dbReference type="ARBA" id="ARBA00022723"/>
    </source>
</evidence>
<dbReference type="Pfam" id="PF00503">
    <property type="entry name" value="G-alpha"/>
    <property type="match status" value="1"/>
</dbReference>
<dbReference type="SUPFAM" id="SSF52540">
    <property type="entry name" value="P-loop containing nucleoside triphosphate hydrolases"/>
    <property type="match status" value="1"/>
</dbReference>
<dbReference type="OrthoDB" id="5817230at2759"/>
<feature type="binding site" evidence="8">
    <location>
        <position position="447"/>
    </location>
    <ligand>
        <name>GTP</name>
        <dbReference type="ChEBI" id="CHEBI:37565"/>
    </ligand>
</feature>
<gene>
    <name evidence="11" type="ORF">AGOR_G00174300</name>
</gene>
<evidence type="ECO:0000313" key="12">
    <source>
        <dbReference type="Proteomes" id="UP000829720"/>
    </source>
</evidence>
<keyword evidence="3 8" id="KW-0547">Nucleotide-binding</keyword>
<feature type="binding site" evidence="8">
    <location>
        <begin position="149"/>
        <end position="154"/>
    </location>
    <ligand>
        <name>GTP</name>
        <dbReference type="ChEBI" id="CHEBI:37565"/>
    </ligand>
</feature>
<dbReference type="SMART" id="SM00275">
    <property type="entry name" value="G_alpha"/>
    <property type="match status" value="1"/>
</dbReference>
<dbReference type="PRINTS" id="PR00318">
    <property type="entry name" value="GPROTEINA"/>
</dbReference>
<dbReference type="GO" id="GO:0005525">
    <property type="term" value="F:GTP binding"/>
    <property type="evidence" value="ECO:0007669"/>
    <property type="project" value="UniProtKB-KW"/>
</dbReference>
<keyword evidence="4 9" id="KW-0460">Magnesium</keyword>
<sequence>MGLCYSLRPRLFGEPNDSMSESEQPPASAEPLRDGPLRQENVQRCTETVPLHDCQVGCRNTGKLFAGDDRREDTTTDRALIQNGGGGSWRLQQPQKHCTQKKKMEKLLAKEKGADKEARKVTKYIDRVLKEENRRYKQTHRLLLLGAGESGKSTIVKQMKLLHVNGFNAEEKKQKVLDIRKNVQDAIVTIVSAMSTLVPPVALANLENQLSADYIRTYSDIDYTQEFFDRAKNLWEDEGVKACFERSNEYQLIDCAKYFLDRIDSVRQNDYTPTDQDVLRCRVLTSGIFETRFQVDKVCFHVIDVGGQRDQQKKWIQCFNDVTAIIFVVACSSYNMVIREDNDTNRLREALSLFSKIWNNRFLRFISVILFLNKQDMLAEKVLAGKSKIEDYFPEYAYYTIANDAKTEPGEDPRVTRAKFFIKDEFLRICAASANITHYCYPHFTCAVDTDNIRRVFNDCRDIIQRVHLHMHELL</sequence>
<proteinExistence type="inferred from homology"/>
<feature type="binding site" evidence="9">
    <location>
        <position position="285"/>
    </location>
    <ligand>
        <name>Mg(2+)</name>
        <dbReference type="ChEBI" id="CHEBI:18420"/>
    </ligand>
</feature>
<dbReference type="GO" id="GO:0046872">
    <property type="term" value="F:metal ion binding"/>
    <property type="evidence" value="ECO:0007669"/>
    <property type="project" value="UniProtKB-KW"/>
</dbReference>
<dbReference type="CDD" id="cd00066">
    <property type="entry name" value="G-alpha"/>
    <property type="match status" value="1"/>
</dbReference>
<dbReference type="SUPFAM" id="SSF47895">
    <property type="entry name" value="Transducin (alpha subunit), insertion domain"/>
    <property type="match status" value="1"/>
</dbReference>
<evidence type="ECO:0000256" key="7">
    <source>
        <dbReference type="ARBA" id="ARBA00023224"/>
    </source>
</evidence>
<dbReference type="InterPro" id="IPR027417">
    <property type="entry name" value="P-loop_NTPase"/>
</dbReference>
<evidence type="ECO:0000256" key="4">
    <source>
        <dbReference type="ARBA" id="ARBA00022842"/>
    </source>
</evidence>
<keyword evidence="2 9" id="KW-0479">Metal-binding</keyword>
<dbReference type="GO" id="GO:0005834">
    <property type="term" value="C:heterotrimeric G-protein complex"/>
    <property type="evidence" value="ECO:0007669"/>
    <property type="project" value="TreeGrafter"/>
</dbReference>